<proteinExistence type="inferred from homology"/>
<dbReference type="NCBIfam" id="TIGR02093">
    <property type="entry name" value="P_ylase"/>
    <property type="match status" value="1"/>
</dbReference>
<evidence type="ECO:0000256" key="2">
    <source>
        <dbReference type="ARBA" id="ARBA00006047"/>
    </source>
</evidence>
<dbReference type="Pfam" id="PF00343">
    <property type="entry name" value="Phosphorylase"/>
    <property type="match status" value="1"/>
</dbReference>
<dbReference type="SUPFAM" id="SSF53756">
    <property type="entry name" value="UDP-Glycosyltransferase/glycogen phosphorylase"/>
    <property type="match status" value="1"/>
</dbReference>
<dbReference type="GO" id="GO:0030170">
    <property type="term" value="F:pyridoxal phosphate binding"/>
    <property type="evidence" value="ECO:0007669"/>
    <property type="project" value="InterPro"/>
</dbReference>
<gene>
    <name evidence="14" type="ORF">CJN711_LOCUS37833</name>
</gene>
<dbReference type="GO" id="GO:0005980">
    <property type="term" value="P:glycogen catabolic process"/>
    <property type="evidence" value="ECO:0007669"/>
    <property type="project" value="TreeGrafter"/>
</dbReference>
<keyword evidence="3" id="KW-0321">Glycogen metabolism</keyword>
<evidence type="ECO:0000256" key="4">
    <source>
        <dbReference type="ARBA" id="ARBA00022676"/>
    </source>
</evidence>
<comment type="function">
    <text evidence="9 12">Allosteric enzyme that catalyzes the rate-limiting step in glycogen catabolism, the phosphorolytic cleavage of glycogen to produce glucose-1-phosphate, and plays a central role in maintaining cellular and organismal glucose homeostasis.</text>
</comment>
<comment type="similarity">
    <text evidence="2 12">Belongs to the glycogen phosphorylase family.</text>
</comment>
<dbReference type="EMBL" id="CAJNOV010018479">
    <property type="protein sequence ID" value="CAF1620436.1"/>
    <property type="molecule type" value="Genomic_DNA"/>
</dbReference>
<dbReference type="PROSITE" id="PS00102">
    <property type="entry name" value="PHOSPHORYLASE"/>
    <property type="match status" value="1"/>
</dbReference>
<evidence type="ECO:0000313" key="15">
    <source>
        <dbReference type="Proteomes" id="UP000663855"/>
    </source>
</evidence>
<dbReference type="FunFam" id="3.40.50.2000:FF:000149">
    <property type="entry name" value="Glycogen phosphorylase, muscle form"/>
    <property type="match status" value="1"/>
</dbReference>
<evidence type="ECO:0000256" key="12">
    <source>
        <dbReference type="RuleBase" id="RU000587"/>
    </source>
</evidence>
<feature type="compositionally biased region" description="Basic and acidic residues" evidence="13">
    <location>
        <begin position="708"/>
        <end position="719"/>
    </location>
</feature>
<evidence type="ECO:0000256" key="9">
    <source>
        <dbReference type="ARBA" id="ARBA00037413"/>
    </source>
</evidence>
<comment type="catalytic activity">
    <reaction evidence="8">
        <text>[(1-&gt;4)-alpha-D-glucosyl](n) + phosphate = [(1-&gt;4)-alpha-D-glucosyl](n-1) + alpha-D-glucose 1-phosphate</text>
        <dbReference type="Rhea" id="RHEA:41732"/>
        <dbReference type="Rhea" id="RHEA-COMP:9584"/>
        <dbReference type="Rhea" id="RHEA-COMP:9586"/>
        <dbReference type="ChEBI" id="CHEBI:15444"/>
        <dbReference type="ChEBI" id="CHEBI:43474"/>
        <dbReference type="ChEBI" id="CHEBI:58601"/>
        <dbReference type="EC" id="2.4.1.1"/>
    </reaction>
    <physiologicalReaction direction="left-to-right" evidence="8">
        <dbReference type="Rhea" id="RHEA:41733"/>
    </physiologicalReaction>
</comment>
<comment type="caution">
    <text evidence="14">The sequence shown here is derived from an EMBL/GenBank/DDBJ whole genome shotgun (WGS) entry which is preliminary data.</text>
</comment>
<evidence type="ECO:0000256" key="7">
    <source>
        <dbReference type="ARBA" id="ARBA00023277"/>
    </source>
</evidence>
<accession>A0A816CD82</accession>
<dbReference type="GO" id="GO:0008184">
    <property type="term" value="F:glycogen phosphorylase activity"/>
    <property type="evidence" value="ECO:0007669"/>
    <property type="project" value="InterPro"/>
</dbReference>
<keyword evidence="5 12" id="KW-0808">Transferase</keyword>
<reference evidence="14" key="1">
    <citation type="submission" date="2021-02" db="EMBL/GenBank/DDBJ databases">
        <authorList>
            <person name="Nowell W R."/>
        </authorList>
    </citation>
    <scope>NUCLEOTIDE SEQUENCE</scope>
</reference>
<feature type="region of interest" description="Disordered" evidence="13">
    <location>
        <begin position="708"/>
        <end position="734"/>
    </location>
</feature>
<comment type="cofactor">
    <cofactor evidence="1 12">
        <name>pyridoxal 5'-phosphate</name>
        <dbReference type="ChEBI" id="CHEBI:597326"/>
    </cofactor>
</comment>
<dbReference type="Proteomes" id="UP000663855">
    <property type="component" value="Unassembled WGS sequence"/>
</dbReference>
<keyword evidence="7 12" id="KW-0119">Carbohydrate metabolism</keyword>
<dbReference type="InterPro" id="IPR000811">
    <property type="entry name" value="Glyco_trans_35"/>
</dbReference>
<dbReference type="InterPro" id="IPR011833">
    <property type="entry name" value="Glycg_phsphrylas"/>
</dbReference>
<name>A0A816CD82_9BILA</name>
<evidence type="ECO:0000256" key="1">
    <source>
        <dbReference type="ARBA" id="ARBA00001933"/>
    </source>
</evidence>
<comment type="subunit">
    <text evidence="10">Homodimer; enzymatically active. Interacts with PPP1R3B; recruits the phosphatase PP1 which dephosphorylates and inactivates PYGL/glycogen phosphorylase.</text>
</comment>
<evidence type="ECO:0000256" key="5">
    <source>
        <dbReference type="ARBA" id="ARBA00022679"/>
    </source>
</evidence>
<evidence type="ECO:0000256" key="3">
    <source>
        <dbReference type="ARBA" id="ARBA00022600"/>
    </source>
</evidence>
<evidence type="ECO:0000256" key="11">
    <source>
        <dbReference type="PIRSR" id="PIRSR000460-1"/>
    </source>
</evidence>
<organism evidence="14 15">
    <name type="scientific">Rotaria magnacalcarata</name>
    <dbReference type="NCBI Taxonomy" id="392030"/>
    <lineage>
        <taxon>Eukaryota</taxon>
        <taxon>Metazoa</taxon>
        <taxon>Spiralia</taxon>
        <taxon>Gnathifera</taxon>
        <taxon>Rotifera</taxon>
        <taxon>Eurotatoria</taxon>
        <taxon>Bdelloidea</taxon>
        <taxon>Philodinida</taxon>
        <taxon>Philodinidae</taxon>
        <taxon>Rotaria</taxon>
    </lineage>
</organism>
<keyword evidence="4 12" id="KW-0328">Glycosyltransferase</keyword>
<dbReference type="AlphaFoldDB" id="A0A816CD82"/>
<dbReference type="GO" id="GO:0005737">
    <property type="term" value="C:cytoplasm"/>
    <property type="evidence" value="ECO:0007669"/>
    <property type="project" value="TreeGrafter"/>
</dbReference>
<dbReference type="PANTHER" id="PTHR11468">
    <property type="entry name" value="GLYCOGEN PHOSPHORYLASE"/>
    <property type="match status" value="1"/>
</dbReference>
<evidence type="ECO:0000313" key="14">
    <source>
        <dbReference type="EMBL" id="CAF1620436.1"/>
    </source>
</evidence>
<sequence>MLENIQAVKKIFNCHLHYTVVKDRDVATERDYYSSLAYTVRDHLVGRWIRTQQRDFETNEKRVYYLSMEYFMGRTLRNCMINLRIENDVDQAFYELGLHIEELEELEMDAALGNGDLDRLAACFLDSMAILGLSSYGYGLRYDYEIFTQKIDDGYQKEYPDDWIKYGNPWEISRSEFLVPVQFYGEVIEENGKAKWVDTEIIQAMPFDTLIPGYDNNVVNTLRLWSTKAPGKFYFQLFNSGDYIRASLTENITRVLYPNDNFDEGRSLRLQQQYFLVSASLQDIIQRFKLSKPFSNADKNPDFTCLPDNAAVQLNDTHPALSVVELMRLIIDEENLSWDQALNIMKKTISYTNHTLLPEGLERWPIIMLEKLLPQLVQQKWPGDGDHRRRMSIIEDQIVNMGYLSIVSTHAANGVAELHSSLLKSTLFKDFYELSPEKFQNKTNGITPRRWLLLCNPALFDLITSKIGEKWITNLSQLRKFVNDQQFVRDIQRVKLKNKQRLLTKFKDGYGLNINPASMFDVQIKRIHEYKRQLLNCLRVITLYNRIKDNTNIKTVPRTVIFGGKTAPGYLRAKLIIKLICNVGRIANKDSRIAEKIIRAADLSEQISLTGLEASGTSNMKMILNGALTIGTLDRANIEMDERVGRENVIIFEDPNLFAEIIKSLLDSNDQYMLLADYSEYIKAQDRADNLFKKSGVLRHQIKKLAGPEEGRTGMKDDAETCEQSQVQVRRKRY</sequence>
<keyword evidence="6 11" id="KW-0663">Pyridoxal phosphate</keyword>
<evidence type="ECO:0000256" key="6">
    <source>
        <dbReference type="ARBA" id="ARBA00022898"/>
    </source>
</evidence>
<dbReference type="InterPro" id="IPR035090">
    <property type="entry name" value="Pyridoxal_P_attach_site"/>
</dbReference>
<dbReference type="PANTHER" id="PTHR11468:SF3">
    <property type="entry name" value="GLYCOGEN PHOSPHORYLASE, LIVER FORM"/>
    <property type="match status" value="1"/>
</dbReference>
<evidence type="ECO:0000256" key="10">
    <source>
        <dbReference type="ARBA" id="ARBA00046783"/>
    </source>
</evidence>
<dbReference type="PIRSF" id="PIRSF000460">
    <property type="entry name" value="Pprylas_GlgP"/>
    <property type="match status" value="1"/>
</dbReference>
<evidence type="ECO:0000256" key="8">
    <source>
        <dbReference type="ARBA" id="ARBA00036074"/>
    </source>
</evidence>
<dbReference type="EC" id="2.4.1.1" evidence="12"/>
<feature type="modified residue" description="N6-(pyridoxal phosphate)lysine" evidence="11">
    <location>
        <position position="621"/>
    </location>
</feature>
<protein>
    <recommendedName>
        <fullName evidence="12">Alpha-1,4 glucan phosphorylase</fullName>
        <ecNumber evidence="12">2.4.1.1</ecNumber>
    </recommendedName>
</protein>
<dbReference type="Gene3D" id="3.40.50.2000">
    <property type="entry name" value="Glycogen Phosphorylase B"/>
    <property type="match status" value="3"/>
</dbReference>
<evidence type="ECO:0000256" key="13">
    <source>
        <dbReference type="SAM" id="MobiDB-lite"/>
    </source>
</evidence>